<dbReference type="Gene3D" id="1.20.1070.10">
    <property type="entry name" value="Rhodopsin 7-helix transmembrane proteins"/>
    <property type="match status" value="1"/>
</dbReference>
<evidence type="ECO:0000313" key="4">
    <source>
        <dbReference type="WBParaSite" id="nRc.2.0.1.t34198-RA"/>
    </source>
</evidence>
<keyword evidence="1" id="KW-1133">Transmembrane helix</keyword>
<organism evidence="3 4">
    <name type="scientific">Romanomermis culicivorax</name>
    <name type="common">Nematode worm</name>
    <dbReference type="NCBI Taxonomy" id="13658"/>
    <lineage>
        <taxon>Eukaryota</taxon>
        <taxon>Metazoa</taxon>
        <taxon>Ecdysozoa</taxon>
        <taxon>Nematoda</taxon>
        <taxon>Enoplea</taxon>
        <taxon>Dorylaimia</taxon>
        <taxon>Mermithida</taxon>
        <taxon>Mermithoidea</taxon>
        <taxon>Mermithidae</taxon>
        <taxon>Romanomermis</taxon>
    </lineage>
</organism>
<dbReference type="Proteomes" id="UP000887565">
    <property type="component" value="Unplaced"/>
</dbReference>
<dbReference type="InterPro" id="IPR019430">
    <property type="entry name" value="7TM_GPCR_serpentine_rcpt_Srx"/>
</dbReference>
<feature type="transmembrane region" description="Helical" evidence="1">
    <location>
        <begin position="60"/>
        <end position="80"/>
    </location>
</feature>
<feature type="transmembrane region" description="Helical" evidence="1">
    <location>
        <begin position="154"/>
        <end position="174"/>
    </location>
</feature>
<protein>
    <submittedName>
        <fullName evidence="4">7TM GPCR serpentine receptor class x (Srx) domain-containing protein</fullName>
    </submittedName>
</protein>
<evidence type="ECO:0000259" key="2">
    <source>
        <dbReference type="Pfam" id="PF10328"/>
    </source>
</evidence>
<dbReference type="Pfam" id="PF10328">
    <property type="entry name" value="7TM_GPCR_Srx"/>
    <property type="match status" value="1"/>
</dbReference>
<evidence type="ECO:0000256" key="1">
    <source>
        <dbReference type="SAM" id="Phobius"/>
    </source>
</evidence>
<keyword evidence="3" id="KW-1185">Reference proteome</keyword>
<evidence type="ECO:0000313" key="3">
    <source>
        <dbReference type="Proteomes" id="UP000887565"/>
    </source>
</evidence>
<keyword evidence="1" id="KW-0812">Transmembrane</keyword>
<feature type="transmembrane region" description="Helical" evidence="1">
    <location>
        <begin position="105"/>
        <end position="130"/>
    </location>
</feature>
<accession>A0A915K782</accession>
<dbReference type="PANTHER" id="PTHR22718:SF11">
    <property type="entry name" value="7TM GPCR SERPENTINE RECEPTOR CLASS X (SRX) DOMAIN-CONTAINING PROTEIN"/>
    <property type="match status" value="1"/>
</dbReference>
<feature type="domain" description="7TM GPCR serpentine receptor class x (Srx)" evidence="2">
    <location>
        <begin position="21"/>
        <end position="207"/>
    </location>
</feature>
<dbReference type="PANTHER" id="PTHR22718">
    <property type="entry name" value="SERPENTINE RECEPTOR, CLASS X"/>
    <property type="match status" value="1"/>
</dbReference>
<feature type="transmembrane region" description="Helical" evidence="1">
    <location>
        <begin position="186"/>
        <end position="206"/>
    </location>
</feature>
<dbReference type="SUPFAM" id="SSF81321">
    <property type="entry name" value="Family A G protein-coupled receptor-like"/>
    <property type="match status" value="1"/>
</dbReference>
<sequence length="234" mass="26884">MGPSAVPILAFIALRMLRALATALTNCWTFVKLFACWPIVNWFIYIYWPERVKYFFSPRATTLSLAGCWLAGVFWLSILMNPKVNLVYDLNRYSYIYIRTDWTKYVIIIHMGYNIGNVIGMIIWYAFIFVKIRGQLRSMANPSVSKDSRRDIKILAQAVFLCALVIATTITFTIDQYVDTHWSVSFFTNILWLVCAGSNSFVHIAINRISKHQPWSQGSMAATTKLYTVTETNA</sequence>
<feature type="transmembrane region" description="Helical" evidence="1">
    <location>
        <begin position="29"/>
        <end position="48"/>
    </location>
</feature>
<name>A0A915K782_ROMCU</name>
<dbReference type="AlphaFoldDB" id="A0A915K782"/>
<keyword evidence="1" id="KW-0472">Membrane</keyword>
<proteinExistence type="predicted"/>
<dbReference type="WBParaSite" id="nRc.2.0.1.t34198-RA">
    <property type="protein sequence ID" value="nRc.2.0.1.t34198-RA"/>
    <property type="gene ID" value="nRc.2.0.1.g34198"/>
</dbReference>
<reference evidence="4" key="1">
    <citation type="submission" date="2022-11" db="UniProtKB">
        <authorList>
            <consortium name="WormBaseParasite"/>
        </authorList>
    </citation>
    <scope>IDENTIFICATION</scope>
</reference>